<keyword evidence="1 4" id="KW-0479">Metal-binding</keyword>
<dbReference type="PROSITE" id="PS50089">
    <property type="entry name" value="ZF_RING_2"/>
    <property type="match status" value="1"/>
</dbReference>
<dbReference type="CDD" id="cd16449">
    <property type="entry name" value="RING-HC"/>
    <property type="match status" value="1"/>
</dbReference>
<comment type="caution">
    <text evidence="8">The sequence shown here is derived from an EMBL/GenBank/DDBJ whole genome shotgun (WGS) entry which is preliminary data.</text>
</comment>
<keyword evidence="9" id="KW-1185">Reference proteome</keyword>
<evidence type="ECO:0000313" key="9">
    <source>
        <dbReference type="Proteomes" id="UP001159427"/>
    </source>
</evidence>
<evidence type="ECO:0000256" key="4">
    <source>
        <dbReference type="PROSITE-ProRule" id="PRU00207"/>
    </source>
</evidence>
<dbReference type="EMBL" id="CALNXI010000178">
    <property type="protein sequence ID" value="CAH3021337.1"/>
    <property type="molecule type" value="Genomic_DNA"/>
</dbReference>
<feature type="zinc finger region" description="TRAF-type" evidence="4">
    <location>
        <begin position="99"/>
        <end position="152"/>
    </location>
</feature>
<evidence type="ECO:0000256" key="3">
    <source>
        <dbReference type="ARBA" id="ARBA00022833"/>
    </source>
</evidence>
<dbReference type="Gene3D" id="3.30.40.10">
    <property type="entry name" value="Zinc/RING finger domain, C3HC4 (zinc finger)"/>
    <property type="match status" value="2"/>
</dbReference>
<dbReference type="PROSITE" id="PS50145">
    <property type="entry name" value="ZF_TRAF"/>
    <property type="match status" value="1"/>
</dbReference>
<evidence type="ECO:0000256" key="5">
    <source>
        <dbReference type="SAM" id="MobiDB-lite"/>
    </source>
</evidence>
<sequence>MGIKQEHFDGRIPSEFICSHCHDVFLQPAVLSCLHMLCIKCYKKRMRRRSPVCPVCRKDLHLHIEGKIDTEWKKRYDNLKINCPKGCETVLLLGGLDDHFTNHCLLSFTLCINIGCRKKVRRRDLSLHLEQCDFRFVQCEGCGFRTKYINLRMHQIVQKCMIRNNLHMIMQNRREMNTRVKEHRLKLQEESLKIELDERDLDRTRIWNAISRNEFSRATTRSPAREKRSPELTDKDNVSYSRVVHSAPVRSTTTMLCDNCNKLFSEHRNHGDACRWHKGCQACGKLDNLDGCMRGWHVSADQSQRKSSRLFKYSSNTFLT</sequence>
<dbReference type="Pfam" id="PF00097">
    <property type="entry name" value="zf-C3HC4"/>
    <property type="match status" value="1"/>
</dbReference>
<organism evidence="8 9">
    <name type="scientific">Porites evermanni</name>
    <dbReference type="NCBI Taxonomy" id="104178"/>
    <lineage>
        <taxon>Eukaryota</taxon>
        <taxon>Metazoa</taxon>
        <taxon>Cnidaria</taxon>
        <taxon>Anthozoa</taxon>
        <taxon>Hexacorallia</taxon>
        <taxon>Scleractinia</taxon>
        <taxon>Fungiina</taxon>
        <taxon>Poritidae</taxon>
        <taxon>Porites</taxon>
    </lineage>
</organism>
<dbReference type="SMART" id="SM00184">
    <property type="entry name" value="RING"/>
    <property type="match status" value="1"/>
</dbReference>
<evidence type="ECO:0000256" key="2">
    <source>
        <dbReference type="ARBA" id="ARBA00022771"/>
    </source>
</evidence>
<keyword evidence="3 4" id="KW-0862">Zinc</keyword>
<gene>
    <name evidence="8" type="ORF">PEVE_00010863</name>
</gene>
<evidence type="ECO:0000259" key="6">
    <source>
        <dbReference type="PROSITE" id="PS50089"/>
    </source>
</evidence>
<evidence type="ECO:0000256" key="1">
    <source>
        <dbReference type="ARBA" id="ARBA00022723"/>
    </source>
</evidence>
<name>A0ABN8LZF1_9CNID</name>
<protein>
    <recommendedName>
        <fullName evidence="10">Recombination activating protein 1</fullName>
    </recommendedName>
</protein>
<feature type="region of interest" description="Disordered" evidence="5">
    <location>
        <begin position="217"/>
        <end position="239"/>
    </location>
</feature>
<keyword evidence="2 4" id="KW-0863">Zinc-finger</keyword>
<dbReference type="Proteomes" id="UP001159427">
    <property type="component" value="Unassembled WGS sequence"/>
</dbReference>
<dbReference type="SUPFAM" id="SSF49599">
    <property type="entry name" value="TRAF domain-like"/>
    <property type="match status" value="1"/>
</dbReference>
<evidence type="ECO:0000259" key="7">
    <source>
        <dbReference type="PROSITE" id="PS50145"/>
    </source>
</evidence>
<evidence type="ECO:0008006" key="10">
    <source>
        <dbReference type="Google" id="ProtNLM"/>
    </source>
</evidence>
<dbReference type="SUPFAM" id="SSF57850">
    <property type="entry name" value="RING/U-box"/>
    <property type="match status" value="1"/>
</dbReference>
<dbReference type="InterPro" id="IPR017907">
    <property type="entry name" value="Znf_RING_CS"/>
</dbReference>
<dbReference type="InterPro" id="IPR001841">
    <property type="entry name" value="Znf_RING"/>
</dbReference>
<dbReference type="InterPro" id="IPR001293">
    <property type="entry name" value="Znf_TRAF"/>
</dbReference>
<dbReference type="PANTHER" id="PTHR10131:SF157">
    <property type="entry name" value="RECEPTOR-ASSOCIATED FACTOR, PUTATIVE-RELATED"/>
    <property type="match status" value="1"/>
</dbReference>
<dbReference type="InterPro" id="IPR013083">
    <property type="entry name" value="Znf_RING/FYVE/PHD"/>
</dbReference>
<reference evidence="8 9" key="1">
    <citation type="submission" date="2022-05" db="EMBL/GenBank/DDBJ databases">
        <authorList>
            <consortium name="Genoscope - CEA"/>
            <person name="William W."/>
        </authorList>
    </citation>
    <scope>NUCLEOTIDE SEQUENCE [LARGE SCALE GENOMIC DNA]</scope>
</reference>
<feature type="compositionally biased region" description="Basic and acidic residues" evidence="5">
    <location>
        <begin position="223"/>
        <end position="237"/>
    </location>
</feature>
<dbReference type="PANTHER" id="PTHR10131">
    <property type="entry name" value="TNF RECEPTOR ASSOCIATED FACTOR"/>
    <property type="match status" value="1"/>
</dbReference>
<evidence type="ECO:0000313" key="8">
    <source>
        <dbReference type="EMBL" id="CAH3021337.1"/>
    </source>
</evidence>
<dbReference type="PROSITE" id="PS00518">
    <property type="entry name" value="ZF_RING_1"/>
    <property type="match status" value="1"/>
</dbReference>
<feature type="domain" description="RING-type" evidence="6">
    <location>
        <begin position="18"/>
        <end position="57"/>
    </location>
</feature>
<dbReference type="InterPro" id="IPR018957">
    <property type="entry name" value="Znf_C3HC4_RING-type"/>
</dbReference>
<proteinExistence type="predicted"/>
<feature type="domain" description="TRAF-type" evidence="7">
    <location>
        <begin position="99"/>
        <end position="152"/>
    </location>
</feature>
<accession>A0ABN8LZF1</accession>